<proteinExistence type="predicted"/>
<sequence>MSGADAAQVKAWAARLEAAGPEDALAALDALAADRGMRKAELRALGERLTGRMPPAALSRDALLAELARPWQEALAAQAKAAALKSPGAI</sequence>
<dbReference type="Proteomes" id="UP001239909">
    <property type="component" value="Unassembled WGS sequence"/>
</dbReference>
<keyword evidence="2" id="KW-1185">Reference proteome</keyword>
<accession>A0ABQ6LDG3</accession>
<evidence type="ECO:0000313" key="1">
    <source>
        <dbReference type="EMBL" id="GMG81391.1"/>
    </source>
</evidence>
<comment type="caution">
    <text evidence="1">The sequence shown here is derived from an EMBL/GenBank/DDBJ whole genome shotgun (WGS) entry which is preliminary data.</text>
</comment>
<name>A0ABQ6LDG3_9RHOB</name>
<reference evidence="1 2" key="1">
    <citation type="submission" date="2023-04" db="EMBL/GenBank/DDBJ databases">
        <title>Marinoamorphus aggregata gen. nov., sp. Nov., isolate from tissue of brittle star Ophioplocus japonicus.</title>
        <authorList>
            <person name="Kawano K."/>
            <person name="Sawayama S."/>
            <person name="Nakagawa S."/>
        </authorList>
    </citation>
    <scope>NUCLEOTIDE SEQUENCE [LARGE SCALE GENOMIC DNA]</scope>
    <source>
        <strain evidence="1 2">NKW23</strain>
    </source>
</reference>
<dbReference type="RefSeq" id="WP_285670049.1">
    <property type="nucleotide sequence ID" value="NZ_BSYI01000003.1"/>
</dbReference>
<protein>
    <submittedName>
        <fullName evidence="1">Uncharacterized protein</fullName>
    </submittedName>
</protein>
<gene>
    <name evidence="1" type="ORF">LNKW23_06040</name>
</gene>
<dbReference type="EMBL" id="BSYI01000003">
    <property type="protein sequence ID" value="GMG81391.1"/>
    <property type="molecule type" value="Genomic_DNA"/>
</dbReference>
<evidence type="ECO:0000313" key="2">
    <source>
        <dbReference type="Proteomes" id="UP001239909"/>
    </source>
</evidence>
<organism evidence="1 2">
    <name type="scientific">Paralimibaculum aggregatum</name>
    <dbReference type="NCBI Taxonomy" id="3036245"/>
    <lineage>
        <taxon>Bacteria</taxon>
        <taxon>Pseudomonadati</taxon>
        <taxon>Pseudomonadota</taxon>
        <taxon>Alphaproteobacteria</taxon>
        <taxon>Rhodobacterales</taxon>
        <taxon>Paracoccaceae</taxon>
        <taxon>Paralimibaculum</taxon>
    </lineage>
</organism>